<dbReference type="InterPro" id="IPR036890">
    <property type="entry name" value="HATPase_C_sf"/>
</dbReference>
<dbReference type="InterPro" id="IPR032834">
    <property type="entry name" value="NatK-like_C"/>
</dbReference>
<dbReference type="Pfam" id="PF14501">
    <property type="entry name" value="HATPase_c_5"/>
    <property type="match status" value="1"/>
</dbReference>
<dbReference type="PANTHER" id="PTHR40448">
    <property type="entry name" value="TWO-COMPONENT SENSOR HISTIDINE KINASE"/>
    <property type="match status" value="1"/>
</dbReference>
<keyword evidence="1" id="KW-0812">Transmembrane</keyword>
<comment type="caution">
    <text evidence="3">The sequence shown here is derived from an EMBL/GenBank/DDBJ whole genome shotgun (WGS) entry which is preliminary data.</text>
</comment>
<name>A0A371AWB0_9FIRM</name>
<feature type="transmembrane region" description="Helical" evidence="1">
    <location>
        <begin position="33"/>
        <end position="49"/>
    </location>
</feature>
<feature type="transmembrane region" description="Helical" evidence="1">
    <location>
        <begin position="185"/>
        <end position="210"/>
    </location>
</feature>
<proteinExistence type="predicted"/>
<evidence type="ECO:0000256" key="1">
    <source>
        <dbReference type="SAM" id="Phobius"/>
    </source>
</evidence>
<feature type="transmembrane region" description="Helical" evidence="1">
    <location>
        <begin position="157"/>
        <end position="173"/>
    </location>
</feature>
<dbReference type="Gene3D" id="3.30.565.10">
    <property type="entry name" value="Histidine kinase-like ATPase, C-terminal domain"/>
    <property type="match status" value="1"/>
</dbReference>
<dbReference type="EMBL" id="QRCT01000019">
    <property type="protein sequence ID" value="RDU23857.1"/>
    <property type="molecule type" value="Genomic_DNA"/>
</dbReference>
<evidence type="ECO:0000313" key="3">
    <source>
        <dbReference type="EMBL" id="RDU23857.1"/>
    </source>
</evidence>
<sequence>MGVIVLSVIFIIELLKYWLSTSVYFTVEIRKKYVAIIGFIFFLFFLIGEKIKEDGIYFLMYSIVAVVLFVTIQESWKQKIKIILLDIVLITCLDELLGTLLENVCKKFSEVVLSSDISYLIGSSGSLFLIILIVSLKKKKLFRNAKLRQFAKNSVEVLMALMIFFLLFTVIGLNCAKEYVHKVRFILFANIVCIFSFFSIYILTGIMIYIKNTNKKMEELLCTERKLKNMQLNHYKIMLEKEEETRKYRHDMNNHLICLNELAHKGRIDLAIDYVESMQNHLSAVGKKVYQLGNEIIDAILNYYLPTLEGHVKLEIVGYFDEELCINNVELCTVFSNLIQNAVEEIKRCKSKEKLLRIEVKTGLEYLKIVIINSISADSLKKQNLLQTNKKDSLNHGFGLINVNETIQKNGGRFETKIYHNTFHVKVFLKL</sequence>
<organism evidence="3 4">
    <name type="scientific">Anaerosacchariphilus polymeriproducens</name>
    <dbReference type="NCBI Taxonomy" id="1812858"/>
    <lineage>
        <taxon>Bacteria</taxon>
        <taxon>Bacillati</taxon>
        <taxon>Bacillota</taxon>
        <taxon>Clostridia</taxon>
        <taxon>Lachnospirales</taxon>
        <taxon>Lachnospiraceae</taxon>
        <taxon>Anaerosacchariphilus</taxon>
    </lineage>
</organism>
<dbReference type="PANTHER" id="PTHR40448:SF1">
    <property type="entry name" value="TWO-COMPONENT SENSOR HISTIDINE KINASE"/>
    <property type="match status" value="1"/>
</dbReference>
<feature type="transmembrane region" description="Helical" evidence="1">
    <location>
        <begin position="55"/>
        <end position="72"/>
    </location>
</feature>
<dbReference type="AlphaFoldDB" id="A0A371AWB0"/>
<keyword evidence="1" id="KW-0472">Membrane</keyword>
<dbReference type="Proteomes" id="UP000255036">
    <property type="component" value="Unassembled WGS sequence"/>
</dbReference>
<feature type="domain" description="Sensor histidine kinase NatK-like C-terminal" evidence="2">
    <location>
        <begin position="327"/>
        <end position="429"/>
    </location>
</feature>
<dbReference type="GO" id="GO:0042802">
    <property type="term" value="F:identical protein binding"/>
    <property type="evidence" value="ECO:0007669"/>
    <property type="project" value="TreeGrafter"/>
</dbReference>
<dbReference type="OrthoDB" id="3173688at2"/>
<reference evidence="3 4" key="1">
    <citation type="submission" date="2018-07" db="EMBL/GenBank/DDBJ databases">
        <title>Anaerosacharophilus polymeroproducens gen. nov. sp. nov., an anaerobic bacterium isolated from salt field.</title>
        <authorList>
            <person name="Kim W."/>
            <person name="Yang S.-H."/>
            <person name="Oh J."/>
            <person name="Lee J.-H."/>
            <person name="Kwon K.K."/>
        </authorList>
    </citation>
    <scope>NUCLEOTIDE SEQUENCE [LARGE SCALE GENOMIC DNA]</scope>
    <source>
        <strain evidence="3 4">MCWD5</strain>
    </source>
</reference>
<protein>
    <submittedName>
        <fullName evidence="3">GHKL domain-containing protein</fullName>
    </submittedName>
</protein>
<keyword evidence="1" id="KW-1133">Transmembrane helix</keyword>
<evidence type="ECO:0000313" key="4">
    <source>
        <dbReference type="Proteomes" id="UP000255036"/>
    </source>
</evidence>
<gene>
    <name evidence="3" type="ORF">DWV06_08340</name>
</gene>
<feature type="transmembrane region" description="Helical" evidence="1">
    <location>
        <begin position="6"/>
        <end position="26"/>
    </location>
</feature>
<dbReference type="SUPFAM" id="SSF55874">
    <property type="entry name" value="ATPase domain of HSP90 chaperone/DNA topoisomerase II/histidine kinase"/>
    <property type="match status" value="1"/>
</dbReference>
<accession>A0A371AWB0</accession>
<dbReference type="RefSeq" id="WP_115481726.1">
    <property type="nucleotide sequence ID" value="NZ_QRCT01000019.1"/>
</dbReference>
<keyword evidence="4" id="KW-1185">Reference proteome</keyword>
<feature type="transmembrane region" description="Helical" evidence="1">
    <location>
        <begin position="117"/>
        <end position="136"/>
    </location>
</feature>
<feature type="transmembrane region" description="Helical" evidence="1">
    <location>
        <begin position="84"/>
        <end position="101"/>
    </location>
</feature>
<evidence type="ECO:0000259" key="2">
    <source>
        <dbReference type="Pfam" id="PF14501"/>
    </source>
</evidence>